<keyword evidence="6" id="KW-0812">Transmembrane</keyword>
<dbReference type="InterPro" id="IPR004358">
    <property type="entry name" value="Sig_transdc_His_kin-like_C"/>
</dbReference>
<dbReference type="InterPro" id="IPR036097">
    <property type="entry name" value="HisK_dim/P_sf"/>
</dbReference>
<dbReference type="CDD" id="cd00075">
    <property type="entry name" value="HATPase"/>
    <property type="match status" value="1"/>
</dbReference>
<feature type="coiled-coil region" evidence="10">
    <location>
        <begin position="233"/>
        <end position="263"/>
    </location>
</feature>
<evidence type="ECO:0000313" key="14">
    <source>
        <dbReference type="EMBL" id="TQR83372.1"/>
    </source>
</evidence>
<evidence type="ECO:0000256" key="8">
    <source>
        <dbReference type="ARBA" id="ARBA00022989"/>
    </source>
</evidence>
<dbReference type="InterPro" id="IPR036890">
    <property type="entry name" value="HATPase_C_sf"/>
</dbReference>
<evidence type="ECO:0000256" key="7">
    <source>
        <dbReference type="ARBA" id="ARBA00022777"/>
    </source>
</evidence>
<dbReference type="Gene3D" id="3.30.565.10">
    <property type="entry name" value="Histidine kinase-like ATPase, C-terminal domain"/>
    <property type="match status" value="1"/>
</dbReference>
<feature type="compositionally biased region" description="Pro residues" evidence="11">
    <location>
        <begin position="122"/>
        <end position="133"/>
    </location>
</feature>
<dbReference type="InterPro" id="IPR003594">
    <property type="entry name" value="HATPase_dom"/>
</dbReference>
<dbReference type="RefSeq" id="WP_142555145.1">
    <property type="nucleotide sequence ID" value="NZ_VIFX01000046.1"/>
</dbReference>
<gene>
    <name evidence="14" type="ORF">D8S82_27565</name>
</gene>
<dbReference type="AlphaFoldDB" id="A0A544VTR4"/>
<dbReference type="InterPro" id="IPR003660">
    <property type="entry name" value="HAMP_dom"/>
</dbReference>
<name>A0A544VTR4_9MYCO</name>
<proteinExistence type="predicted"/>
<dbReference type="SUPFAM" id="SSF158472">
    <property type="entry name" value="HAMP domain-like"/>
    <property type="match status" value="1"/>
</dbReference>
<dbReference type="PROSITE" id="PS50109">
    <property type="entry name" value="HIS_KIN"/>
    <property type="match status" value="1"/>
</dbReference>
<feature type="domain" description="HAMP" evidence="13">
    <location>
        <begin position="192"/>
        <end position="245"/>
    </location>
</feature>
<protein>
    <recommendedName>
        <fullName evidence="3">histidine kinase</fullName>
        <ecNumber evidence="3">2.7.13.3</ecNumber>
    </recommendedName>
</protein>
<comment type="subcellular location">
    <subcellularLocation>
        <location evidence="2">Cell membrane</location>
    </subcellularLocation>
</comment>
<organism evidence="14 15">
    <name type="scientific">Mycolicibacterium hodleri</name>
    <dbReference type="NCBI Taxonomy" id="49897"/>
    <lineage>
        <taxon>Bacteria</taxon>
        <taxon>Bacillati</taxon>
        <taxon>Actinomycetota</taxon>
        <taxon>Actinomycetes</taxon>
        <taxon>Mycobacteriales</taxon>
        <taxon>Mycobacteriaceae</taxon>
        <taxon>Mycolicibacterium</taxon>
    </lineage>
</organism>
<dbReference type="Pfam" id="PF00512">
    <property type="entry name" value="HisKA"/>
    <property type="match status" value="1"/>
</dbReference>
<evidence type="ECO:0000259" key="12">
    <source>
        <dbReference type="PROSITE" id="PS50109"/>
    </source>
</evidence>
<dbReference type="Proteomes" id="UP000315759">
    <property type="component" value="Unassembled WGS sequence"/>
</dbReference>
<dbReference type="EMBL" id="VIFX01000046">
    <property type="protein sequence ID" value="TQR83372.1"/>
    <property type="molecule type" value="Genomic_DNA"/>
</dbReference>
<dbReference type="InterPro" id="IPR050736">
    <property type="entry name" value="Sensor_HK_Regulatory"/>
</dbReference>
<evidence type="ECO:0000256" key="2">
    <source>
        <dbReference type="ARBA" id="ARBA00004236"/>
    </source>
</evidence>
<dbReference type="EC" id="2.7.13.3" evidence="3"/>
<dbReference type="PROSITE" id="PS50885">
    <property type="entry name" value="HAMP"/>
    <property type="match status" value="1"/>
</dbReference>
<dbReference type="Pfam" id="PF02518">
    <property type="entry name" value="HATPase_c"/>
    <property type="match status" value="1"/>
</dbReference>
<dbReference type="GO" id="GO:0005886">
    <property type="term" value="C:plasma membrane"/>
    <property type="evidence" value="ECO:0007669"/>
    <property type="project" value="UniProtKB-SubCell"/>
</dbReference>
<evidence type="ECO:0000256" key="4">
    <source>
        <dbReference type="ARBA" id="ARBA00022553"/>
    </source>
</evidence>
<dbReference type="SMART" id="SM00304">
    <property type="entry name" value="HAMP"/>
    <property type="match status" value="1"/>
</dbReference>
<dbReference type="Pfam" id="PF00672">
    <property type="entry name" value="HAMP"/>
    <property type="match status" value="1"/>
</dbReference>
<evidence type="ECO:0000313" key="15">
    <source>
        <dbReference type="Proteomes" id="UP000315759"/>
    </source>
</evidence>
<dbReference type="SUPFAM" id="SSF55874">
    <property type="entry name" value="ATPase domain of HSP90 chaperone/DNA topoisomerase II/histidine kinase"/>
    <property type="match status" value="1"/>
</dbReference>
<evidence type="ECO:0000256" key="9">
    <source>
        <dbReference type="ARBA" id="ARBA00023012"/>
    </source>
</evidence>
<evidence type="ECO:0000256" key="1">
    <source>
        <dbReference type="ARBA" id="ARBA00000085"/>
    </source>
</evidence>
<keyword evidence="9" id="KW-0902">Two-component regulatory system</keyword>
<dbReference type="SUPFAM" id="SSF47384">
    <property type="entry name" value="Homodimeric domain of signal transducing histidine kinase"/>
    <property type="match status" value="1"/>
</dbReference>
<keyword evidence="10" id="KW-0175">Coiled coil</keyword>
<keyword evidence="8" id="KW-0472">Membrane</keyword>
<evidence type="ECO:0000259" key="13">
    <source>
        <dbReference type="PROSITE" id="PS50885"/>
    </source>
</evidence>
<dbReference type="PANTHER" id="PTHR43711:SF1">
    <property type="entry name" value="HISTIDINE KINASE 1"/>
    <property type="match status" value="1"/>
</dbReference>
<keyword evidence="8" id="KW-1133">Transmembrane helix</keyword>
<dbReference type="PRINTS" id="PR00344">
    <property type="entry name" value="BCTRLSENSOR"/>
</dbReference>
<comment type="caution">
    <text evidence="14">The sequence shown here is derived from an EMBL/GenBank/DDBJ whole genome shotgun (WGS) entry which is preliminary data.</text>
</comment>
<accession>A0A544VTR4</accession>
<dbReference type="CDD" id="cd00082">
    <property type="entry name" value="HisKA"/>
    <property type="match status" value="1"/>
</dbReference>
<dbReference type="GO" id="GO:0000155">
    <property type="term" value="F:phosphorelay sensor kinase activity"/>
    <property type="evidence" value="ECO:0007669"/>
    <property type="project" value="InterPro"/>
</dbReference>
<dbReference type="Gene3D" id="6.10.340.10">
    <property type="match status" value="1"/>
</dbReference>
<evidence type="ECO:0000256" key="6">
    <source>
        <dbReference type="ARBA" id="ARBA00022692"/>
    </source>
</evidence>
<dbReference type="CDD" id="cd06225">
    <property type="entry name" value="HAMP"/>
    <property type="match status" value="1"/>
</dbReference>
<dbReference type="InterPro" id="IPR005467">
    <property type="entry name" value="His_kinase_dom"/>
</dbReference>
<comment type="catalytic activity">
    <reaction evidence="1">
        <text>ATP + protein L-histidine = ADP + protein N-phospho-L-histidine.</text>
        <dbReference type="EC" id="2.7.13.3"/>
    </reaction>
</comment>
<evidence type="ECO:0000256" key="11">
    <source>
        <dbReference type="SAM" id="MobiDB-lite"/>
    </source>
</evidence>
<sequence length="487" mass="50875">MTETPSLRRRVTLSALALLATALVVFGVVIDFAFGSQVSRDLHDRLVATAARADALVATGASPEQTAAQLNGGGIRALLVTADGQAYGDPAISPDTQAGPGTALAPPAPPPPPDRRDGPGKPVGPPPPPPPPRPLDETNTAIVQPLPDGARLILVADTTQATAAVRDLRELLIGAGAITLAVAAALLIAVARGALRPLDRLTGLARAISTGDRGRRLRPDRPNTELGRAAAAFDGMLDALEAAERQAQEAAEAARRAEAQTRAFLADAAHELRTPLAGIQVAAEQLTNTADDASPDARTRTKRRLALLLSDARRAGRLVTDMLDLSRIDAGLPLRVAEVDVVGIADAQVERADMLAPQTTVVRTGVDRLVITADPHRVGQILANLLDNARRHTPAGGRITVHVEVLGPVAHLVVSDTGEGIAPEDRERVFDRLVRLDASRDRDHGGAGLGLSIARALARAHGGDLVCEPRNGGAQFRLTLPIIAPRP</sequence>
<feature type="domain" description="Histidine kinase" evidence="12">
    <location>
        <begin position="267"/>
        <end position="484"/>
    </location>
</feature>
<keyword evidence="15" id="KW-1185">Reference proteome</keyword>
<keyword evidence="4" id="KW-0597">Phosphoprotein</keyword>
<dbReference type="Gene3D" id="1.10.287.130">
    <property type="match status" value="1"/>
</dbReference>
<keyword evidence="5" id="KW-0808">Transferase</keyword>
<dbReference type="PANTHER" id="PTHR43711">
    <property type="entry name" value="TWO-COMPONENT HISTIDINE KINASE"/>
    <property type="match status" value="1"/>
</dbReference>
<feature type="region of interest" description="Disordered" evidence="11">
    <location>
        <begin position="88"/>
        <end position="140"/>
    </location>
</feature>
<dbReference type="SMART" id="SM00387">
    <property type="entry name" value="HATPase_c"/>
    <property type="match status" value="1"/>
</dbReference>
<evidence type="ECO:0000256" key="3">
    <source>
        <dbReference type="ARBA" id="ARBA00012438"/>
    </source>
</evidence>
<keyword evidence="7 14" id="KW-0418">Kinase</keyword>
<evidence type="ECO:0000256" key="10">
    <source>
        <dbReference type="SAM" id="Coils"/>
    </source>
</evidence>
<reference evidence="14 15" key="1">
    <citation type="submission" date="2018-10" db="EMBL/GenBank/DDBJ databases">
        <title>Draft genome of Mycobacterium hodleri strain B.</title>
        <authorList>
            <person name="Amande T.J."/>
            <person name="Mcgenity T.J."/>
        </authorList>
    </citation>
    <scope>NUCLEOTIDE SEQUENCE [LARGE SCALE GENOMIC DNA]</scope>
    <source>
        <strain evidence="14 15">B</strain>
    </source>
</reference>
<dbReference type="InterPro" id="IPR003661">
    <property type="entry name" value="HisK_dim/P_dom"/>
</dbReference>
<dbReference type="SMART" id="SM00388">
    <property type="entry name" value="HisKA"/>
    <property type="match status" value="1"/>
</dbReference>
<evidence type="ECO:0000256" key="5">
    <source>
        <dbReference type="ARBA" id="ARBA00022679"/>
    </source>
</evidence>